<dbReference type="AlphaFoldDB" id="A0A645DX80"/>
<dbReference type="EMBL" id="VSSQ01040682">
    <property type="protein sequence ID" value="MPM93987.1"/>
    <property type="molecule type" value="Genomic_DNA"/>
</dbReference>
<name>A0A645DX80_9ZZZZ</name>
<gene>
    <name evidence="2" type="ORF">SDC9_141129</name>
</gene>
<evidence type="ECO:0000313" key="2">
    <source>
        <dbReference type="EMBL" id="MPM93987.1"/>
    </source>
</evidence>
<organism evidence="2">
    <name type="scientific">bioreactor metagenome</name>
    <dbReference type="NCBI Taxonomy" id="1076179"/>
    <lineage>
        <taxon>unclassified sequences</taxon>
        <taxon>metagenomes</taxon>
        <taxon>ecological metagenomes</taxon>
    </lineage>
</organism>
<feature type="coiled-coil region" evidence="1">
    <location>
        <begin position="51"/>
        <end position="78"/>
    </location>
</feature>
<comment type="caution">
    <text evidence="2">The sequence shown here is derived from an EMBL/GenBank/DDBJ whole genome shotgun (WGS) entry which is preliminary data.</text>
</comment>
<sequence length="228" mass="26193">MNKSLFLFSFSLVVLLSPFISLFAQQTPQSFLSKFPALPQQHVCDAKDETIIKWNDKLLALKNEMTALQMNERKLMEQAISDAQPRTDMFEPANVERTQKLGKETEAIENEITTIIEGISTPFIEKKFGIELKYLGLLEQVEQRKNRCKEISAARLNYLADYQNKLDRLIELGVAGNKLSDEMIRTAYTGYSFRTQYGLWLEFLIGYANELSYVYDDIPLLNTEPVGK</sequence>
<protein>
    <submittedName>
        <fullName evidence="2">Uncharacterized protein</fullName>
    </submittedName>
</protein>
<evidence type="ECO:0000256" key="1">
    <source>
        <dbReference type="SAM" id="Coils"/>
    </source>
</evidence>
<accession>A0A645DX80</accession>
<proteinExistence type="predicted"/>
<keyword evidence="1" id="KW-0175">Coiled coil</keyword>
<reference evidence="2" key="1">
    <citation type="submission" date="2019-08" db="EMBL/GenBank/DDBJ databases">
        <authorList>
            <person name="Kucharzyk K."/>
            <person name="Murdoch R.W."/>
            <person name="Higgins S."/>
            <person name="Loffler F."/>
        </authorList>
    </citation>
    <scope>NUCLEOTIDE SEQUENCE</scope>
</reference>